<keyword evidence="3" id="KW-1185">Reference proteome</keyword>
<proteinExistence type="predicted"/>
<keyword evidence="1" id="KW-1133">Transmembrane helix</keyword>
<reference evidence="2 3" key="1">
    <citation type="journal article" date="2020" name="G3 (Bethesda)">
        <title>Improved Reference Genome for Cyclotella cryptica CCMP332, a Model for Cell Wall Morphogenesis, Salinity Adaptation, and Lipid Production in Diatoms (Bacillariophyta).</title>
        <authorList>
            <person name="Roberts W.R."/>
            <person name="Downey K.M."/>
            <person name="Ruck E.C."/>
            <person name="Traller J.C."/>
            <person name="Alverson A.J."/>
        </authorList>
    </citation>
    <scope>NUCLEOTIDE SEQUENCE [LARGE SCALE GENOMIC DNA]</scope>
    <source>
        <strain evidence="2 3">CCMP332</strain>
    </source>
</reference>
<protein>
    <submittedName>
        <fullName evidence="2">Uncharacterized protein</fullName>
    </submittedName>
</protein>
<evidence type="ECO:0000313" key="3">
    <source>
        <dbReference type="Proteomes" id="UP001516023"/>
    </source>
</evidence>
<keyword evidence="1" id="KW-0472">Membrane</keyword>
<comment type="caution">
    <text evidence="2">The sequence shown here is derived from an EMBL/GenBank/DDBJ whole genome shotgun (WGS) entry which is preliminary data.</text>
</comment>
<name>A0ABD3PF68_9STRA</name>
<evidence type="ECO:0000313" key="2">
    <source>
        <dbReference type="EMBL" id="KAL3786537.1"/>
    </source>
</evidence>
<dbReference type="Proteomes" id="UP001516023">
    <property type="component" value="Unassembled WGS sequence"/>
</dbReference>
<keyword evidence="1" id="KW-0812">Transmembrane</keyword>
<dbReference type="AlphaFoldDB" id="A0ABD3PF68"/>
<dbReference type="EMBL" id="JABMIG020000192">
    <property type="protein sequence ID" value="KAL3786537.1"/>
    <property type="molecule type" value="Genomic_DNA"/>
</dbReference>
<accession>A0ABD3PF68</accession>
<organism evidence="2 3">
    <name type="scientific">Cyclotella cryptica</name>
    <dbReference type="NCBI Taxonomy" id="29204"/>
    <lineage>
        <taxon>Eukaryota</taxon>
        <taxon>Sar</taxon>
        <taxon>Stramenopiles</taxon>
        <taxon>Ochrophyta</taxon>
        <taxon>Bacillariophyta</taxon>
        <taxon>Coscinodiscophyceae</taxon>
        <taxon>Thalassiosirophycidae</taxon>
        <taxon>Stephanodiscales</taxon>
        <taxon>Stephanodiscaceae</taxon>
        <taxon>Cyclotella</taxon>
    </lineage>
</organism>
<sequence>MMPVRVSVLPHHKPLLIPFTPTLSPGDSSFSTVSAPCQFPPPPPPLHLYRKTTAATFGSAAAAAAALTAASLAIIRSASHNTFTFGTVTLSARFPSPLPLPPRGFYHKSHHCNNGCGRTSPSLPSIPWRFASSFYYGEFFLFKNLFGATHAVDDFRRPLSSLHKNHPCNNGSAKKPSPALPFNPWCVAISCSLLANFRHRPAQPLEYCHLPLFLGEFVFNMLFVLHML</sequence>
<feature type="transmembrane region" description="Helical" evidence="1">
    <location>
        <begin position="54"/>
        <end position="75"/>
    </location>
</feature>
<evidence type="ECO:0000256" key="1">
    <source>
        <dbReference type="SAM" id="Phobius"/>
    </source>
</evidence>
<gene>
    <name evidence="2" type="ORF">HJC23_006787</name>
</gene>